<reference evidence="1" key="1">
    <citation type="submission" date="2020-11" db="EMBL/GenBank/DDBJ databases">
        <authorList>
            <person name="Tran Van P."/>
        </authorList>
    </citation>
    <scope>NUCLEOTIDE SEQUENCE</scope>
</reference>
<accession>A0A7R9LCP4</accession>
<dbReference type="EMBL" id="CAJPIZ010021868">
    <property type="protein sequence ID" value="CAG2117766.1"/>
    <property type="molecule type" value="Genomic_DNA"/>
</dbReference>
<protein>
    <submittedName>
        <fullName evidence="1">Uncharacterized protein</fullName>
    </submittedName>
</protein>
<dbReference type="AlphaFoldDB" id="A0A7R9LCP4"/>
<dbReference type="Proteomes" id="UP000759131">
    <property type="component" value="Unassembled WGS sequence"/>
</dbReference>
<sequence>MQLIMVMKIPWSKKLNMASNKNAMRSGVGVFYMLDTCMYSMALMMLCRNGGSPNRYAISDLDQSSSTNQSYSAGTNSTGAFVTLRLALAIVYLELEVQFLFNQDLLHTDR</sequence>
<keyword evidence="2" id="KW-1185">Reference proteome</keyword>
<dbReference type="EMBL" id="OC876443">
    <property type="protein sequence ID" value="CAD7639255.1"/>
    <property type="molecule type" value="Genomic_DNA"/>
</dbReference>
<proteinExistence type="predicted"/>
<evidence type="ECO:0000313" key="1">
    <source>
        <dbReference type="EMBL" id="CAD7639255.1"/>
    </source>
</evidence>
<name>A0A7R9LCP4_9ACAR</name>
<organism evidence="1">
    <name type="scientific">Medioppia subpectinata</name>
    <dbReference type="NCBI Taxonomy" id="1979941"/>
    <lineage>
        <taxon>Eukaryota</taxon>
        <taxon>Metazoa</taxon>
        <taxon>Ecdysozoa</taxon>
        <taxon>Arthropoda</taxon>
        <taxon>Chelicerata</taxon>
        <taxon>Arachnida</taxon>
        <taxon>Acari</taxon>
        <taxon>Acariformes</taxon>
        <taxon>Sarcoptiformes</taxon>
        <taxon>Oribatida</taxon>
        <taxon>Brachypylina</taxon>
        <taxon>Oppioidea</taxon>
        <taxon>Oppiidae</taxon>
        <taxon>Medioppia</taxon>
    </lineage>
</organism>
<gene>
    <name evidence="1" type="ORF">OSB1V03_LOCUS17719</name>
</gene>
<evidence type="ECO:0000313" key="2">
    <source>
        <dbReference type="Proteomes" id="UP000759131"/>
    </source>
</evidence>